<dbReference type="InterPro" id="IPR019734">
    <property type="entry name" value="TPR_rpt"/>
</dbReference>
<dbReference type="PROSITE" id="PS50005">
    <property type="entry name" value="TPR"/>
    <property type="match status" value="10"/>
</dbReference>
<dbReference type="Pfam" id="PF13432">
    <property type="entry name" value="TPR_16"/>
    <property type="match status" value="4"/>
</dbReference>
<dbReference type="Pfam" id="PF13181">
    <property type="entry name" value="TPR_8"/>
    <property type="match status" value="1"/>
</dbReference>
<dbReference type="InterPro" id="IPR011990">
    <property type="entry name" value="TPR-like_helical_dom_sf"/>
</dbReference>
<feature type="repeat" description="TPR" evidence="1">
    <location>
        <begin position="627"/>
        <end position="660"/>
    </location>
</feature>
<reference evidence="2" key="1">
    <citation type="submission" date="2019-03" db="EMBL/GenBank/DDBJ databases">
        <title>Lake Tanganyika Metagenome-Assembled Genomes (MAGs).</title>
        <authorList>
            <person name="Tran P."/>
        </authorList>
    </citation>
    <scope>NUCLEOTIDE SEQUENCE</scope>
    <source>
        <strain evidence="2">K_DeepCast_65m_m2_066</strain>
    </source>
</reference>
<organism evidence="2 3">
    <name type="scientific">Tectimicrobiota bacterium</name>
    <dbReference type="NCBI Taxonomy" id="2528274"/>
    <lineage>
        <taxon>Bacteria</taxon>
        <taxon>Pseudomonadati</taxon>
        <taxon>Nitrospinota/Tectimicrobiota group</taxon>
        <taxon>Candidatus Tectimicrobiota</taxon>
    </lineage>
</organism>
<gene>
    <name evidence="2" type="ORF">FJZ47_06950</name>
</gene>
<evidence type="ECO:0000313" key="3">
    <source>
        <dbReference type="Proteomes" id="UP000712673"/>
    </source>
</evidence>
<dbReference type="SMART" id="SM00028">
    <property type="entry name" value="TPR"/>
    <property type="match status" value="14"/>
</dbReference>
<feature type="repeat" description="TPR" evidence="1">
    <location>
        <begin position="51"/>
        <end position="84"/>
    </location>
</feature>
<proteinExistence type="predicted"/>
<feature type="repeat" description="TPR" evidence="1">
    <location>
        <begin position="388"/>
        <end position="421"/>
    </location>
</feature>
<dbReference type="PANTHER" id="PTHR12558">
    <property type="entry name" value="CELL DIVISION CYCLE 16,23,27"/>
    <property type="match status" value="1"/>
</dbReference>
<dbReference type="SUPFAM" id="SSF48452">
    <property type="entry name" value="TPR-like"/>
    <property type="match status" value="3"/>
</dbReference>
<feature type="repeat" description="TPR" evidence="1">
    <location>
        <begin position="354"/>
        <end position="387"/>
    </location>
</feature>
<feature type="repeat" description="TPR" evidence="1">
    <location>
        <begin position="85"/>
        <end position="118"/>
    </location>
</feature>
<dbReference type="EMBL" id="VGLS01000155">
    <property type="protein sequence ID" value="MBM3223521.1"/>
    <property type="molecule type" value="Genomic_DNA"/>
</dbReference>
<protein>
    <submittedName>
        <fullName evidence="2">Tetratricopeptide repeat protein</fullName>
    </submittedName>
</protein>
<dbReference type="Pfam" id="PF14559">
    <property type="entry name" value="TPR_19"/>
    <property type="match status" value="2"/>
</dbReference>
<dbReference type="Gene3D" id="1.25.40.10">
    <property type="entry name" value="Tetratricopeptide repeat domain"/>
    <property type="match status" value="5"/>
</dbReference>
<evidence type="ECO:0000313" key="2">
    <source>
        <dbReference type="EMBL" id="MBM3223521.1"/>
    </source>
</evidence>
<dbReference type="AlphaFoldDB" id="A0A937VYP0"/>
<feature type="repeat" description="TPR" evidence="1">
    <location>
        <begin position="151"/>
        <end position="184"/>
    </location>
</feature>
<evidence type="ECO:0000256" key="1">
    <source>
        <dbReference type="PROSITE-ProRule" id="PRU00339"/>
    </source>
</evidence>
<accession>A0A937VYP0</accession>
<dbReference type="Pfam" id="PF13414">
    <property type="entry name" value="TPR_11"/>
    <property type="match status" value="1"/>
</dbReference>
<feature type="repeat" description="TPR" evidence="1">
    <location>
        <begin position="286"/>
        <end position="319"/>
    </location>
</feature>
<feature type="repeat" description="TPR" evidence="1">
    <location>
        <begin position="490"/>
        <end position="523"/>
    </location>
</feature>
<dbReference type="PANTHER" id="PTHR12558:SF13">
    <property type="entry name" value="CELL DIVISION CYCLE PROTEIN 27 HOMOLOG"/>
    <property type="match status" value="1"/>
</dbReference>
<keyword evidence="1" id="KW-0802">TPR repeat</keyword>
<sequence>MAKVALAKASELLPSLAESHLLLAELALQSQSPDQAIAAAQNVLKFHPEHALAYRVLGQAYVAKGDAAKALEHLKTATEKAPQDAKGYYYLGLGHQKRKQTREACAAFAKALELEPTLTEARSQMIVLCKEQGEQVAQGLGKALEQAPQNIRLHLHQAVLYIEQKKWAEAEATYKKASAIDPKDPLPLLALGDFYALITQKVDGGIATYKKAAALKPEAGLPKLIELAVRQNKLDEASKYADDLAKNAEGKTLGKFWKGRLTLMKGQSAEAIPLLQEVIQERPSLALAHHYLGVAFLANNNMPSAKTSFSEAIRLTPAFLDAHVALIRLLIQARTTDQAVSAAQHLLAQQPDNPLSYLVAGEAYLEHRDTNQAVATFKTAVEKAPQDARTHYSLGLAYLAQQKDTEALAAFEQAMSRNPHAVEPLAQIAGVAVRKGTPDKAIERVQTQLQLSPQNASMYTLLGQLHERKRNESEAEKAFKKALELDTGASGASIALANLYVRQKSYDPAIALYEDLLKRNPKLAGAHTAIGMIHDAKGERAKANESYQKALGIDPKFVTALNNLAWNYAEYGGNLNTALTYVQTARAVEPNNADVADTGGWVYYKLKDYANAVTWLKDSAEKSADNPVIRYHLGLAYYKKGELQAAKEALQEALRLSKDFPGSEDAKQTLAEIGLTSR</sequence>
<comment type="caution">
    <text evidence="2">The sequence shown here is derived from an EMBL/GenBank/DDBJ whole genome shotgun (WGS) entry which is preliminary data.</text>
</comment>
<dbReference type="Proteomes" id="UP000712673">
    <property type="component" value="Unassembled WGS sequence"/>
</dbReference>
<feature type="repeat" description="TPR" evidence="1">
    <location>
        <begin position="524"/>
        <end position="557"/>
    </location>
</feature>
<feature type="repeat" description="TPR" evidence="1">
    <location>
        <begin position="456"/>
        <end position="489"/>
    </location>
</feature>
<name>A0A937VYP0_UNCTE</name>